<dbReference type="Proteomes" id="UP000078383">
    <property type="component" value="Unassembled WGS sequence"/>
</dbReference>
<dbReference type="InterPro" id="IPR046738">
    <property type="entry name" value="DUF6788"/>
</dbReference>
<accession>A0A175A8H0</accession>
<feature type="domain" description="DUF6788" evidence="2">
    <location>
        <begin position="25"/>
        <end position="67"/>
    </location>
</feature>
<dbReference type="Pfam" id="PF20586">
    <property type="entry name" value="DUF6788"/>
    <property type="match status" value="1"/>
</dbReference>
<dbReference type="RefSeq" id="WP_055173527.1">
    <property type="nucleotide sequence ID" value="NZ_CZBX01000019.1"/>
</dbReference>
<dbReference type="AlphaFoldDB" id="A0A175A8H0"/>
<evidence type="ECO:0000313" key="3">
    <source>
        <dbReference type="EMBL" id="CUQ93068.1"/>
    </source>
</evidence>
<name>A0A175A8H0_9FIRM</name>
<feature type="coiled-coil region" evidence="1">
    <location>
        <begin position="75"/>
        <end position="102"/>
    </location>
</feature>
<evidence type="ECO:0000256" key="1">
    <source>
        <dbReference type="SAM" id="Coils"/>
    </source>
</evidence>
<protein>
    <recommendedName>
        <fullName evidence="2">DUF6788 domain-containing protein</fullName>
    </recommendedName>
</protein>
<gene>
    <name evidence="3" type="ORF">ERS852502_02782</name>
</gene>
<evidence type="ECO:0000313" key="4">
    <source>
        <dbReference type="Proteomes" id="UP000078383"/>
    </source>
</evidence>
<dbReference type="EMBL" id="CZBX01000019">
    <property type="protein sequence ID" value="CUQ93068.1"/>
    <property type="molecule type" value="Genomic_DNA"/>
</dbReference>
<proteinExistence type="predicted"/>
<sequence length="227" mass="27284">MKIQQTYRMLKYQEALYKKELDIKKKELQEISTEKQNITIKKIHGELYYYAQQRKDGKVKSRYLSPVIPGKIADIENIQLRIEHLSNEIQDLEWDIMTASKMLACYEKRTKKENFMDEFTFEVYWKDEITARVYVKKKNVIVSRFSDNPGRQLFAEKKMTRYQLGKILELRCFEKGRPDIDEILKHLGLKEYNPYEIVRKTHGVSHNDFIWFRFPGENITSKDVLVR</sequence>
<evidence type="ECO:0000259" key="2">
    <source>
        <dbReference type="Pfam" id="PF20586"/>
    </source>
</evidence>
<dbReference type="OrthoDB" id="2041363at2"/>
<reference evidence="3 4" key="1">
    <citation type="submission" date="2015-09" db="EMBL/GenBank/DDBJ databases">
        <authorList>
            <consortium name="Pathogen Informatics"/>
        </authorList>
    </citation>
    <scope>NUCLEOTIDE SEQUENCE [LARGE SCALE GENOMIC DNA]</scope>
    <source>
        <strain evidence="3 4">2789STDY5834889</strain>
    </source>
</reference>
<organism evidence="3 4">
    <name type="scientific">[Ruminococcus] torques</name>
    <dbReference type="NCBI Taxonomy" id="33039"/>
    <lineage>
        <taxon>Bacteria</taxon>
        <taxon>Bacillati</taxon>
        <taxon>Bacillota</taxon>
        <taxon>Clostridia</taxon>
        <taxon>Lachnospirales</taxon>
        <taxon>Lachnospiraceae</taxon>
        <taxon>Mediterraneibacter</taxon>
    </lineage>
</organism>
<keyword evidence="1" id="KW-0175">Coiled coil</keyword>